<dbReference type="GO" id="GO:0046872">
    <property type="term" value="F:metal ion binding"/>
    <property type="evidence" value="ECO:0007669"/>
    <property type="project" value="UniProtKB-KW"/>
</dbReference>
<comment type="catalytic activity">
    <reaction evidence="6">
        <text>2 superoxide + 2 H(+) = H2O2 + O2</text>
        <dbReference type="Rhea" id="RHEA:20696"/>
        <dbReference type="ChEBI" id="CHEBI:15378"/>
        <dbReference type="ChEBI" id="CHEBI:15379"/>
        <dbReference type="ChEBI" id="CHEBI:16240"/>
        <dbReference type="ChEBI" id="CHEBI:18421"/>
        <dbReference type="EC" id="1.15.1.1"/>
    </reaction>
</comment>
<organism evidence="10 11">
    <name type="scientific">Tetradesmus obliquus</name>
    <name type="common">Green alga</name>
    <name type="synonym">Acutodesmus obliquus</name>
    <dbReference type="NCBI Taxonomy" id="3088"/>
    <lineage>
        <taxon>Eukaryota</taxon>
        <taxon>Viridiplantae</taxon>
        <taxon>Chlorophyta</taxon>
        <taxon>core chlorophytes</taxon>
        <taxon>Chlorophyceae</taxon>
        <taxon>CS clade</taxon>
        <taxon>Sphaeropleales</taxon>
        <taxon>Scenedesmaceae</taxon>
        <taxon>Tetradesmus</taxon>
    </lineage>
</organism>
<accession>A0A383VRZ4</accession>
<keyword evidence="11" id="KW-1185">Reference proteome</keyword>
<feature type="binding site" evidence="5">
    <location>
        <position position="51"/>
    </location>
    <ligand>
        <name>Mn(2+)</name>
        <dbReference type="ChEBI" id="CHEBI:29035"/>
    </ligand>
</feature>
<evidence type="ECO:0000313" key="10">
    <source>
        <dbReference type="EMBL" id="SZX67542.1"/>
    </source>
</evidence>
<dbReference type="InterPro" id="IPR001189">
    <property type="entry name" value="Mn/Fe_SOD"/>
</dbReference>
<evidence type="ECO:0000256" key="2">
    <source>
        <dbReference type="ARBA" id="ARBA00012682"/>
    </source>
</evidence>
<dbReference type="GO" id="GO:0005737">
    <property type="term" value="C:cytoplasm"/>
    <property type="evidence" value="ECO:0007669"/>
    <property type="project" value="TreeGrafter"/>
</dbReference>
<dbReference type="PANTHER" id="PTHR43595:SF2">
    <property type="entry name" value="SMALL RIBOSOMAL SUBUNIT PROTEIN MS42"/>
    <property type="match status" value="1"/>
</dbReference>
<reference evidence="10 11" key="1">
    <citation type="submission" date="2016-10" db="EMBL/GenBank/DDBJ databases">
        <authorList>
            <person name="Cai Z."/>
        </authorList>
    </citation>
    <scope>NUCLEOTIDE SEQUENCE [LARGE SCALE GENOMIC DNA]</scope>
</reference>
<dbReference type="EC" id="1.15.1.1" evidence="2 6"/>
<sequence length="258" mass="27174">MAFQQSIKILCCVLLAASAAHAQVQVKQAALPYAGFKALEPRIDARTMELHYGTHYAGYVKNLNAGLTDATASGLKLPATDLTGLIRSVKSLPAPLNTTVRNQGGGAWNHGLYFKHLAPPASPSVQAAAISPQLKAAITLSFRTVENVTAELTAAAGKVFGSGWAWLCYTGNSGVPLAITTTPNQDNPLMGNLPGAPAVKHAGCTPILGIDVWEHAYYLKHGPKRPEYLADFWKVLSWQAVSANYAAALAGNVAAMVA</sequence>
<keyword evidence="4 6" id="KW-0560">Oxidoreductase</keyword>
<evidence type="ECO:0000313" key="11">
    <source>
        <dbReference type="Proteomes" id="UP000256970"/>
    </source>
</evidence>
<feature type="domain" description="Manganese/iron superoxide dismutase N-terminal" evidence="8">
    <location>
        <begin position="30"/>
        <end position="117"/>
    </location>
</feature>
<feature type="chain" id="PRO_5016987808" description="Superoxide dismutase" evidence="7">
    <location>
        <begin position="23"/>
        <end position="258"/>
    </location>
</feature>
<dbReference type="AlphaFoldDB" id="A0A383VRZ4"/>
<dbReference type="PIRSF" id="PIRSF000349">
    <property type="entry name" value="SODismutase"/>
    <property type="match status" value="1"/>
</dbReference>
<evidence type="ECO:0000256" key="5">
    <source>
        <dbReference type="PIRSR" id="PIRSR000349-1"/>
    </source>
</evidence>
<feature type="domain" description="Manganese/iron superoxide dismutase C-terminal" evidence="9">
    <location>
        <begin position="132"/>
        <end position="243"/>
    </location>
</feature>
<feature type="binding site" evidence="5">
    <location>
        <position position="211"/>
    </location>
    <ligand>
        <name>Mn(2+)</name>
        <dbReference type="ChEBI" id="CHEBI:29035"/>
    </ligand>
</feature>
<dbReference type="Gene3D" id="1.10.287.990">
    <property type="entry name" value="Fe,Mn superoxide dismutase (SOD) domain"/>
    <property type="match status" value="1"/>
</dbReference>
<dbReference type="Pfam" id="PF00081">
    <property type="entry name" value="Sod_Fe_N"/>
    <property type="match status" value="1"/>
</dbReference>
<evidence type="ECO:0000259" key="8">
    <source>
        <dbReference type="Pfam" id="PF00081"/>
    </source>
</evidence>
<evidence type="ECO:0000256" key="7">
    <source>
        <dbReference type="SAM" id="SignalP"/>
    </source>
</evidence>
<dbReference type="InterPro" id="IPR019831">
    <property type="entry name" value="Mn/Fe_SOD_N"/>
</dbReference>
<comment type="function">
    <text evidence="6">Destroys radicals which are normally produced within the cells and which are toxic to biological systems.</text>
</comment>
<dbReference type="SUPFAM" id="SSF54719">
    <property type="entry name" value="Fe,Mn superoxide dismutase (SOD), C-terminal domain"/>
    <property type="match status" value="1"/>
</dbReference>
<dbReference type="InterPro" id="IPR036324">
    <property type="entry name" value="Mn/Fe_SOD_N_sf"/>
</dbReference>
<feature type="signal peptide" evidence="7">
    <location>
        <begin position="1"/>
        <end position="22"/>
    </location>
</feature>
<dbReference type="PANTHER" id="PTHR43595">
    <property type="entry name" value="37S RIBOSOMAL PROTEIN S26, MITOCHONDRIAL"/>
    <property type="match status" value="1"/>
</dbReference>
<name>A0A383VRZ4_TETOB</name>
<protein>
    <recommendedName>
        <fullName evidence="2 6">Superoxide dismutase</fullName>
        <ecNumber evidence="2 6">1.15.1.1</ecNumber>
    </recommendedName>
</protein>
<gene>
    <name evidence="10" type="ORF">BQ4739_LOCUS7929</name>
</gene>
<dbReference type="Gene3D" id="3.55.40.20">
    <property type="entry name" value="Iron/manganese superoxide dismutase, C-terminal domain"/>
    <property type="match status" value="1"/>
</dbReference>
<dbReference type="EMBL" id="FNXT01000803">
    <property type="protein sequence ID" value="SZX67542.1"/>
    <property type="molecule type" value="Genomic_DNA"/>
</dbReference>
<keyword evidence="3 5" id="KW-0479">Metal-binding</keyword>
<dbReference type="InterPro" id="IPR019833">
    <property type="entry name" value="Mn/Fe_SOD_BS"/>
</dbReference>
<evidence type="ECO:0000256" key="4">
    <source>
        <dbReference type="ARBA" id="ARBA00023002"/>
    </source>
</evidence>
<dbReference type="SUPFAM" id="SSF46609">
    <property type="entry name" value="Fe,Mn superoxide dismutase (SOD), N-terminal domain"/>
    <property type="match status" value="1"/>
</dbReference>
<dbReference type="PROSITE" id="PS00088">
    <property type="entry name" value="SOD_MN"/>
    <property type="match status" value="1"/>
</dbReference>
<evidence type="ECO:0000259" key="9">
    <source>
        <dbReference type="Pfam" id="PF02777"/>
    </source>
</evidence>
<evidence type="ECO:0000256" key="1">
    <source>
        <dbReference type="ARBA" id="ARBA00008714"/>
    </source>
</evidence>
<dbReference type="InterPro" id="IPR036314">
    <property type="entry name" value="SOD_C_sf"/>
</dbReference>
<evidence type="ECO:0000256" key="3">
    <source>
        <dbReference type="ARBA" id="ARBA00022723"/>
    </source>
</evidence>
<dbReference type="InterPro" id="IPR019832">
    <property type="entry name" value="Mn/Fe_SOD_C"/>
</dbReference>
<dbReference type="Pfam" id="PF02777">
    <property type="entry name" value="Sod_Fe_C"/>
    <property type="match status" value="1"/>
</dbReference>
<evidence type="ECO:0000256" key="6">
    <source>
        <dbReference type="RuleBase" id="RU000414"/>
    </source>
</evidence>
<dbReference type="GO" id="GO:0004784">
    <property type="term" value="F:superoxide dismutase activity"/>
    <property type="evidence" value="ECO:0007669"/>
    <property type="project" value="UniProtKB-EC"/>
</dbReference>
<feature type="binding site" evidence="5">
    <location>
        <position position="110"/>
    </location>
    <ligand>
        <name>Mn(2+)</name>
        <dbReference type="ChEBI" id="CHEBI:29035"/>
    </ligand>
</feature>
<dbReference type="Proteomes" id="UP000256970">
    <property type="component" value="Unassembled WGS sequence"/>
</dbReference>
<proteinExistence type="inferred from homology"/>
<feature type="binding site" evidence="5">
    <location>
        <position position="215"/>
    </location>
    <ligand>
        <name>Mn(2+)</name>
        <dbReference type="ChEBI" id="CHEBI:29035"/>
    </ligand>
</feature>
<dbReference type="STRING" id="3088.A0A383VRZ4"/>
<dbReference type="PRINTS" id="PR01703">
    <property type="entry name" value="MNSODISMTASE"/>
</dbReference>
<comment type="similarity">
    <text evidence="1 6">Belongs to the iron/manganese superoxide dismutase family.</text>
</comment>
<keyword evidence="7" id="KW-0732">Signal</keyword>